<name>A0ABY6G748_9BURK</name>
<evidence type="ECO:0000259" key="1">
    <source>
        <dbReference type="Pfam" id="PF14491"/>
    </source>
</evidence>
<protein>
    <submittedName>
        <fullName evidence="2">DUF4435 domain-containing protein</fullName>
    </submittedName>
</protein>
<dbReference type="Pfam" id="PF14491">
    <property type="entry name" value="DUF4435"/>
    <property type="match status" value="1"/>
</dbReference>
<proteinExistence type="predicted"/>
<evidence type="ECO:0000313" key="2">
    <source>
        <dbReference type="EMBL" id="UYG50859.1"/>
    </source>
</evidence>
<dbReference type="EMBL" id="CP106881">
    <property type="protein sequence ID" value="UYG50859.1"/>
    <property type="molecule type" value="Genomic_DNA"/>
</dbReference>
<dbReference type="RefSeq" id="WP_231041956.1">
    <property type="nucleotide sequence ID" value="NZ_CP106881.1"/>
</dbReference>
<feature type="domain" description="DUF4435" evidence="1">
    <location>
        <begin position="31"/>
        <end position="158"/>
    </location>
</feature>
<evidence type="ECO:0000313" key="3">
    <source>
        <dbReference type="Proteomes" id="UP001162800"/>
    </source>
</evidence>
<accession>A0ABY6G748</accession>
<dbReference type="InterPro" id="IPR029492">
    <property type="entry name" value="DUF4435"/>
</dbReference>
<sequence>MDRVDQLRAARSSPHVSFTEYLKLRAKSTGIFLIFEGKQCPTVYVGWLRQLLKKCTELGAQIIARGKKNVLSLRELILKNPETAKDNNLYFVDRDYDVEPKSGSLPDVYVTRGYAIENELIDWNIIENFIRAYFDIADYYDNEALEIAKKGFLAGFNDYIKETQELHHAVYLCRIKGVECYPGESALSYIQINWDTGVAERLYTNTGELLAKLKIDASEHENIAKALTSSHSFMELDPVTDWRGKYHFSIIRSFLTYLKDKRIDGIHPFKRASKLNADPSHPALIGLLGSMSPCPTCLTSFIKNWP</sequence>
<organism evidence="2 3">
    <name type="scientific">Comamonas endophytica</name>
    <dbReference type="NCBI Taxonomy" id="2949090"/>
    <lineage>
        <taxon>Bacteria</taxon>
        <taxon>Pseudomonadati</taxon>
        <taxon>Pseudomonadota</taxon>
        <taxon>Betaproteobacteria</taxon>
        <taxon>Burkholderiales</taxon>
        <taxon>Comamonadaceae</taxon>
        <taxon>Comamonas</taxon>
    </lineage>
</organism>
<dbReference type="Proteomes" id="UP001162800">
    <property type="component" value="Chromosome"/>
</dbReference>
<gene>
    <name evidence="2" type="ORF">M9799_12240</name>
</gene>
<keyword evidence="3" id="KW-1185">Reference proteome</keyword>
<reference evidence="2" key="1">
    <citation type="submission" date="2022-09" db="EMBL/GenBank/DDBJ databases">
        <title>The complete genome of Acidovorax sp. 5MLIR.</title>
        <authorList>
            <person name="Liu L."/>
            <person name="Yue J."/>
            <person name="Yang F."/>
            <person name="Yuan J."/>
            <person name="Li L."/>
        </authorList>
    </citation>
    <scope>NUCLEOTIDE SEQUENCE</scope>
    <source>
        <strain evidence="2">5MLIR</strain>
    </source>
</reference>